<evidence type="ECO:0000313" key="3">
    <source>
        <dbReference type="Proteomes" id="UP001454036"/>
    </source>
</evidence>
<reference evidence="2 3" key="1">
    <citation type="submission" date="2024-01" db="EMBL/GenBank/DDBJ databases">
        <title>The complete chloroplast genome sequence of Lithospermum erythrorhizon: insights into the phylogenetic relationship among Boraginaceae species and the maternal lineages of purple gromwells.</title>
        <authorList>
            <person name="Okada T."/>
            <person name="Watanabe K."/>
        </authorList>
    </citation>
    <scope>NUCLEOTIDE SEQUENCE [LARGE SCALE GENOMIC DNA]</scope>
</reference>
<dbReference type="InterPro" id="IPR013103">
    <property type="entry name" value="RVT_2"/>
</dbReference>
<evidence type="ECO:0000259" key="1">
    <source>
        <dbReference type="Pfam" id="PF07727"/>
    </source>
</evidence>
<gene>
    <name evidence="2" type="ORF">LIER_00056</name>
</gene>
<dbReference type="Pfam" id="PF07727">
    <property type="entry name" value="RVT_2"/>
    <property type="match status" value="1"/>
</dbReference>
<dbReference type="Proteomes" id="UP001454036">
    <property type="component" value="Unassembled WGS sequence"/>
</dbReference>
<proteinExistence type="predicted"/>
<dbReference type="SUPFAM" id="SSF56672">
    <property type="entry name" value="DNA/RNA polymerases"/>
    <property type="match status" value="1"/>
</dbReference>
<dbReference type="InterPro" id="IPR043502">
    <property type="entry name" value="DNA/RNA_pol_sf"/>
</dbReference>
<feature type="domain" description="Reverse transcriptase Ty1/copia-type" evidence="1">
    <location>
        <begin position="148"/>
        <end position="281"/>
    </location>
</feature>
<evidence type="ECO:0000313" key="2">
    <source>
        <dbReference type="EMBL" id="GAA0138279.1"/>
    </source>
</evidence>
<organism evidence="2 3">
    <name type="scientific">Lithospermum erythrorhizon</name>
    <name type="common">Purple gromwell</name>
    <name type="synonym">Lithospermum officinale var. erythrorhizon</name>
    <dbReference type="NCBI Taxonomy" id="34254"/>
    <lineage>
        <taxon>Eukaryota</taxon>
        <taxon>Viridiplantae</taxon>
        <taxon>Streptophyta</taxon>
        <taxon>Embryophyta</taxon>
        <taxon>Tracheophyta</taxon>
        <taxon>Spermatophyta</taxon>
        <taxon>Magnoliopsida</taxon>
        <taxon>eudicotyledons</taxon>
        <taxon>Gunneridae</taxon>
        <taxon>Pentapetalae</taxon>
        <taxon>asterids</taxon>
        <taxon>lamiids</taxon>
        <taxon>Boraginales</taxon>
        <taxon>Boraginaceae</taxon>
        <taxon>Boraginoideae</taxon>
        <taxon>Lithospermeae</taxon>
        <taxon>Lithospermum</taxon>
    </lineage>
</organism>
<keyword evidence="3" id="KW-1185">Reference proteome</keyword>
<dbReference type="EMBL" id="BAABME010000003">
    <property type="protein sequence ID" value="GAA0138279.1"/>
    <property type="molecule type" value="Genomic_DNA"/>
</dbReference>
<accession>A0AAV3NG20</accession>
<sequence length="297" mass="33470">MSPASQRTPISIPPPTNIFTVPISSLPSPTNSAPITSHLTPISTPPPTRNSTYHHITLRPHPKPFHKRLSSHPHALSVVYAESEPPNFTQADKCPLWRAATCDEINSMVPTQTWSLVPQYPSMNIVGCRWVFRLKRDSHGNMVRRGASRWSIRQVDIQNAFLHGSLTETVYMMQPPGFVDTRFPNHVCGLHKSVYGLKQSPRAWFSCLQNSYSLMALCNPKRIPRCLSFSHADIRLIMLVYVDDILVTGNCSRAVSSFIPALNARFVTRDLGDLNFFLVLRLSLVQMEVCFFLSTNI</sequence>
<protein>
    <recommendedName>
        <fullName evidence="1">Reverse transcriptase Ty1/copia-type domain-containing protein</fullName>
    </recommendedName>
</protein>
<name>A0AAV3NG20_LITER</name>
<dbReference type="AlphaFoldDB" id="A0AAV3NG20"/>
<comment type="caution">
    <text evidence="2">The sequence shown here is derived from an EMBL/GenBank/DDBJ whole genome shotgun (WGS) entry which is preliminary data.</text>
</comment>